<organism evidence="2 3">
    <name type="scientific">Haladaptatus pallidirubidus</name>
    <dbReference type="NCBI Taxonomy" id="1008152"/>
    <lineage>
        <taxon>Archaea</taxon>
        <taxon>Methanobacteriati</taxon>
        <taxon>Methanobacteriota</taxon>
        <taxon>Stenosarchaea group</taxon>
        <taxon>Halobacteria</taxon>
        <taxon>Halobacteriales</taxon>
        <taxon>Haladaptataceae</taxon>
        <taxon>Haladaptatus</taxon>
    </lineage>
</organism>
<name>A0AAV3UFI9_9EURY</name>
<dbReference type="AlphaFoldDB" id="A0AAV3UFI9"/>
<keyword evidence="3" id="KW-1185">Reference proteome</keyword>
<evidence type="ECO:0000256" key="1">
    <source>
        <dbReference type="SAM" id="MobiDB-lite"/>
    </source>
</evidence>
<sequence length="60" mass="6947">MHEERESRDEREKSKEKRERVREEGILIRAKSRFASLFDAPGNDGRRESVPTMQGGNGDD</sequence>
<proteinExistence type="predicted"/>
<evidence type="ECO:0000313" key="2">
    <source>
        <dbReference type="EMBL" id="GAA5046547.1"/>
    </source>
</evidence>
<protein>
    <submittedName>
        <fullName evidence="2">Uncharacterized protein</fullName>
    </submittedName>
</protein>
<feature type="region of interest" description="Disordered" evidence="1">
    <location>
        <begin position="37"/>
        <end position="60"/>
    </location>
</feature>
<reference evidence="2 3" key="1">
    <citation type="journal article" date="2019" name="Int. J. Syst. Evol. Microbiol.">
        <title>The Global Catalogue of Microorganisms (GCM) 10K type strain sequencing project: providing services to taxonomists for standard genome sequencing and annotation.</title>
        <authorList>
            <consortium name="The Broad Institute Genomics Platform"/>
            <consortium name="The Broad Institute Genome Sequencing Center for Infectious Disease"/>
            <person name="Wu L."/>
            <person name="Ma J."/>
        </authorList>
    </citation>
    <scope>NUCLEOTIDE SEQUENCE [LARGE SCALE GENOMIC DNA]</scope>
    <source>
        <strain evidence="2 3">JCM 17504</strain>
    </source>
</reference>
<evidence type="ECO:0000313" key="3">
    <source>
        <dbReference type="Proteomes" id="UP001501729"/>
    </source>
</evidence>
<comment type="caution">
    <text evidence="2">The sequence shown here is derived from an EMBL/GenBank/DDBJ whole genome shotgun (WGS) entry which is preliminary data.</text>
</comment>
<dbReference type="Proteomes" id="UP001501729">
    <property type="component" value="Unassembled WGS sequence"/>
</dbReference>
<gene>
    <name evidence="2" type="ORF">GCM10025751_15930</name>
</gene>
<accession>A0AAV3UFI9</accession>
<feature type="region of interest" description="Disordered" evidence="1">
    <location>
        <begin position="1"/>
        <end position="22"/>
    </location>
</feature>
<dbReference type="EMBL" id="BAABKX010000001">
    <property type="protein sequence ID" value="GAA5046547.1"/>
    <property type="molecule type" value="Genomic_DNA"/>
</dbReference>